<dbReference type="EMBL" id="CAADFE010000094">
    <property type="protein sequence ID" value="VFJ75970.1"/>
    <property type="molecule type" value="Genomic_DNA"/>
</dbReference>
<accession>A0A450U0V2</accession>
<dbReference type="PROSITE" id="PS50206">
    <property type="entry name" value="RHODANESE_3"/>
    <property type="match status" value="1"/>
</dbReference>
<dbReference type="AlphaFoldDB" id="A0A450U0V2"/>
<evidence type="ECO:0000259" key="1">
    <source>
        <dbReference type="PROSITE" id="PS50206"/>
    </source>
</evidence>
<dbReference type="InterPro" id="IPR001763">
    <property type="entry name" value="Rhodanese-like_dom"/>
</dbReference>
<gene>
    <name evidence="2" type="ORF">BECKFW1821C_GA0114237_109411</name>
</gene>
<sequence>MSGISHCRRWVFPHSKAWRDTAWILLNIGFENMRNPKGGILEWIEKIEPEKRKY</sequence>
<protein>
    <recommendedName>
        <fullName evidence="1">Rhodanese domain-containing protein</fullName>
    </recommendedName>
</protein>
<evidence type="ECO:0000313" key="2">
    <source>
        <dbReference type="EMBL" id="VFJ75970.1"/>
    </source>
</evidence>
<proteinExistence type="predicted"/>
<dbReference type="InterPro" id="IPR036873">
    <property type="entry name" value="Rhodanese-like_dom_sf"/>
</dbReference>
<name>A0A450U0V2_9GAMM</name>
<organism evidence="2">
    <name type="scientific">Candidatus Kentrum sp. FW</name>
    <dbReference type="NCBI Taxonomy" id="2126338"/>
    <lineage>
        <taxon>Bacteria</taxon>
        <taxon>Pseudomonadati</taxon>
        <taxon>Pseudomonadota</taxon>
        <taxon>Gammaproteobacteria</taxon>
        <taxon>Candidatus Kentrum</taxon>
    </lineage>
</organism>
<feature type="domain" description="Rhodanese" evidence="1">
    <location>
        <begin position="21"/>
        <end position="52"/>
    </location>
</feature>
<dbReference type="SUPFAM" id="SSF52821">
    <property type="entry name" value="Rhodanese/Cell cycle control phosphatase"/>
    <property type="match status" value="1"/>
</dbReference>
<reference evidence="2" key="1">
    <citation type="submission" date="2019-02" db="EMBL/GenBank/DDBJ databases">
        <authorList>
            <person name="Gruber-Vodicka R. H."/>
            <person name="Seah K. B. B."/>
        </authorList>
    </citation>
    <scope>NUCLEOTIDE SEQUENCE</scope>
    <source>
        <strain evidence="2">BECK_BZ131</strain>
    </source>
</reference>